<protein>
    <submittedName>
        <fullName evidence="1">Uncharacterized protein</fullName>
    </submittedName>
</protein>
<accession>A0A2L2XGJ5</accession>
<name>A0A2L2XGJ5_9FIRM</name>
<proteinExistence type="predicted"/>
<dbReference type="RefSeq" id="WP_104373559.1">
    <property type="nucleotide sequence ID" value="NZ_BFAV01000172.1"/>
</dbReference>
<dbReference type="Proteomes" id="UP000239549">
    <property type="component" value="Unassembled WGS sequence"/>
</dbReference>
<evidence type="ECO:0000313" key="2">
    <source>
        <dbReference type="Proteomes" id="UP000239549"/>
    </source>
</evidence>
<sequence>MDPFKQIVSLLEARITDKAGRPASGMQCELGTITSAGLKLDNFKHEIKDFLIADWLVKIHLPDFFLVGTATSPVDGQGNPLPGAGTSALTKYSFNAREFEDVRLELKQGLKTGDRVLVAPVNGGQDFVILARVMPNA</sequence>
<dbReference type="EMBL" id="BFAV01000172">
    <property type="protein sequence ID" value="GBF35489.1"/>
    <property type="molecule type" value="Genomic_DNA"/>
</dbReference>
<evidence type="ECO:0000313" key="1">
    <source>
        <dbReference type="EMBL" id="GBF35489.1"/>
    </source>
</evidence>
<dbReference type="InterPro" id="IPR022555">
    <property type="entry name" value="DUF2577"/>
</dbReference>
<gene>
    <name evidence="1" type="ORF">DCCM_4618</name>
</gene>
<reference evidence="2" key="1">
    <citation type="submission" date="2018-02" db="EMBL/GenBank/DDBJ databases">
        <title>Genome sequence of Desulfocucumis palustris strain NAW-5.</title>
        <authorList>
            <person name="Watanabe M."/>
            <person name="Kojima H."/>
            <person name="Fukui M."/>
        </authorList>
    </citation>
    <scope>NUCLEOTIDE SEQUENCE [LARGE SCALE GENOMIC DNA]</scope>
    <source>
        <strain evidence="2">NAW-5</strain>
    </source>
</reference>
<dbReference type="OrthoDB" id="2678554at2"/>
<dbReference type="AlphaFoldDB" id="A0A2L2XGJ5"/>
<organism evidence="1 2">
    <name type="scientific">Desulfocucumis palustris</name>
    <dbReference type="NCBI Taxonomy" id="1898651"/>
    <lineage>
        <taxon>Bacteria</taxon>
        <taxon>Bacillati</taxon>
        <taxon>Bacillota</taxon>
        <taxon>Clostridia</taxon>
        <taxon>Eubacteriales</taxon>
        <taxon>Desulfocucumaceae</taxon>
        <taxon>Desulfocucumis</taxon>
    </lineage>
</organism>
<keyword evidence="2" id="KW-1185">Reference proteome</keyword>
<comment type="caution">
    <text evidence="1">The sequence shown here is derived from an EMBL/GenBank/DDBJ whole genome shotgun (WGS) entry which is preliminary data.</text>
</comment>
<dbReference type="Pfam" id="PF10844">
    <property type="entry name" value="DUF2577"/>
    <property type="match status" value="1"/>
</dbReference>